<dbReference type="AlphaFoldDB" id="A0A6V8QN97"/>
<dbReference type="Pfam" id="PF01546">
    <property type="entry name" value="Peptidase_M20"/>
    <property type="match status" value="1"/>
</dbReference>
<dbReference type="SUPFAM" id="SSF53187">
    <property type="entry name" value="Zn-dependent exopeptidases"/>
    <property type="match status" value="1"/>
</dbReference>
<proteinExistence type="inferred from homology"/>
<dbReference type="InterPro" id="IPR002933">
    <property type="entry name" value="Peptidase_M20"/>
</dbReference>
<sequence>MLPRHLIFGVMPLVKVANPLTFSGSQAPLGQQCIDLASIIETFAPPLAQFESLYKDIHQHPDLSCSEGRTSSIIADRLQDLGFDVRESIGGHGVVGVLQNGPGKVVMLRAELDALPIQEQTGLSFSSTKRMADMWGRDQPVMHACGHDMHMACLVAAAKLLHDARSTWAGTLEVLFQPNEEHTGGAQSMIDDGLYEKIPKPDVIMAQHLMQIPSGTLSVKSGPVLVSADTVKLRVFSSEGYVANPQVSVEISVVISKVVLRLQDLVKEVSKDGYASIHVEELHIGAPGLDWAEYADVVLDVKAYDPGLRSRLLDGINSIVEDESTASGAAKKPCITSSVRAPLTNNDGHLADRVGQVFAEFFGADKVLQAVPSHPCEDFSILARAVQSPYLFWFLGRVHPEDLDRARRDGNVLDKIPIEHSAFNAPLIHPTLETGMKALSVAALSFLTEDNTC</sequence>
<evidence type="ECO:0000256" key="1">
    <source>
        <dbReference type="ARBA" id="ARBA00006247"/>
    </source>
</evidence>
<dbReference type="Proteomes" id="UP000517252">
    <property type="component" value="Unassembled WGS sequence"/>
</dbReference>
<dbReference type="InterPro" id="IPR017439">
    <property type="entry name" value="Amidohydrolase"/>
</dbReference>
<dbReference type="Gene3D" id="3.30.70.360">
    <property type="match status" value="1"/>
</dbReference>
<dbReference type="PANTHER" id="PTHR11014:SF63">
    <property type="entry name" value="METALLOPEPTIDASE, PUTATIVE (AFU_ORTHOLOGUE AFUA_6G09600)-RELATED"/>
    <property type="match status" value="1"/>
</dbReference>
<dbReference type="GO" id="GO:0016787">
    <property type="term" value="F:hydrolase activity"/>
    <property type="evidence" value="ECO:0007669"/>
    <property type="project" value="UniProtKB-KW"/>
</dbReference>
<dbReference type="PANTHER" id="PTHR11014">
    <property type="entry name" value="PEPTIDASE M20 FAMILY MEMBER"/>
    <property type="match status" value="1"/>
</dbReference>
<gene>
    <name evidence="2" type="ORF">TASIC1_0001011500</name>
</gene>
<accession>A0A6V8QN97</accession>
<dbReference type="OrthoDB" id="6119954at2759"/>
<evidence type="ECO:0000313" key="3">
    <source>
        <dbReference type="Proteomes" id="UP000517252"/>
    </source>
</evidence>
<dbReference type="Gene3D" id="3.40.630.10">
    <property type="entry name" value="Zn peptidases"/>
    <property type="match status" value="1"/>
</dbReference>
<dbReference type="NCBIfam" id="TIGR01891">
    <property type="entry name" value="amidohydrolases"/>
    <property type="match status" value="1"/>
</dbReference>
<reference evidence="2 3" key="1">
    <citation type="submission" date="2020-07" db="EMBL/GenBank/DDBJ databases">
        <title>Trichoderma asperellum IC-1 whole genome shotgun sequence.</title>
        <authorList>
            <person name="Kanamasa S."/>
            <person name="Takahashi H."/>
        </authorList>
    </citation>
    <scope>NUCLEOTIDE SEQUENCE [LARGE SCALE GENOMIC DNA]</scope>
    <source>
        <strain evidence="2 3">IC-1</strain>
    </source>
</reference>
<comment type="caution">
    <text evidence="2">The sequence shown here is derived from an EMBL/GenBank/DDBJ whole genome shotgun (WGS) entry which is preliminary data.</text>
</comment>
<evidence type="ECO:0000313" key="2">
    <source>
        <dbReference type="EMBL" id="GFP51963.1"/>
    </source>
</evidence>
<protein>
    <submittedName>
        <fullName evidence="2">Hippurate hydrolase</fullName>
    </submittedName>
</protein>
<dbReference type="EMBL" id="BLZH01000001">
    <property type="protein sequence ID" value="GFP51963.1"/>
    <property type="molecule type" value="Genomic_DNA"/>
</dbReference>
<name>A0A6V8QN97_TRIAP</name>
<keyword evidence="2" id="KW-0378">Hydrolase</keyword>
<comment type="similarity">
    <text evidence="1">Belongs to the peptidase M20A family.</text>
</comment>
<organism evidence="2 3">
    <name type="scientific">Trichoderma asperellum</name>
    <name type="common">Filamentous fungus</name>
    <dbReference type="NCBI Taxonomy" id="101201"/>
    <lineage>
        <taxon>Eukaryota</taxon>
        <taxon>Fungi</taxon>
        <taxon>Dikarya</taxon>
        <taxon>Ascomycota</taxon>
        <taxon>Pezizomycotina</taxon>
        <taxon>Sordariomycetes</taxon>
        <taxon>Hypocreomycetidae</taxon>
        <taxon>Hypocreales</taxon>
        <taxon>Hypocreaceae</taxon>
        <taxon>Trichoderma</taxon>
    </lineage>
</organism>